<dbReference type="EMBL" id="CP036425">
    <property type="protein sequence ID" value="QDU32990.1"/>
    <property type="molecule type" value="Genomic_DNA"/>
</dbReference>
<dbReference type="InterPro" id="IPR045443">
    <property type="entry name" value="DUF6504"/>
</dbReference>
<keyword evidence="3" id="KW-1185">Reference proteome</keyword>
<evidence type="ECO:0000313" key="2">
    <source>
        <dbReference type="EMBL" id="QDU32990.1"/>
    </source>
</evidence>
<dbReference type="AlphaFoldDB" id="A0A517YRZ3"/>
<evidence type="ECO:0000259" key="1">
    <source>
        <dbReference type="Pfam" id="PF20114"/>
    </source>
</evidence>
<organism evidence="2 3">
    <name type="scientific">Poriferisphaera corsica</name>
    <dbReference type="NCBI Taxonomy" id="2528020"/>
    <lineage>
        <taxon>Bacteria</taxon>
        <taxon>Pseudomonadati</taxon>
        <taxon>Planctomycetota</taxon>
        <taxon>Phycisphaerae</taxon>
        <taxon>Phycisphaerales</taxon>
        <taxon>Phycisphaeraceae</taxon>
        <taxon>Poriferisphaera</taxon>
    </lineage>
</organism>
<dbReference type="Proteomes" id="UP000317369">
    <property type="component" value="Chromosome"/>
</dbReference>
<accession>A0A517YRZ3</accession>
<reference evidence="2 3" key="1">
    <citation type="submission" date="2019-02" db="EMBL/GenBank/DDBJ databases">
        <title>Deep-cultivation of Planctomycetes and their phenomic and genomic characterization uncovers novel biology.</title>
        <authorList>
            <person name="Wiegand S."/>
            <person name="Jogler M."/>
            <person name="Boedeker C."/>
            <person name="Pinto D."/>
            <person name="Vollmers J."/>
            <person name="Rivas-Marin E."/>
            <person name="Kohn T."/>
            <person name="Peeters S.H."/>
            <person name="Heuer A."/>
            <person name="Rast P."/>
            <person name="Oberbeckmann S."/>
            <person name="Bunk B."/>
            <person name="Jeske O."/>
            <person name="Meyerdierks A."/>
            <person name="Storesund J.E."/>
            <person name="Kallscheuer N."/>
            <person name="Luecker S."/>
            <person name="Lage O.M."/>
            <person name="Pohl T."/>
            <person name="Merkel B.J."/>
            <person name="Hornburger P."/>
            <person name="Mueller R.-W."/>
            <person name="Bruemmer F."/>
            <person name="Labrenz M."/>
            <person name="Spormann A.M."/>
            <person name="Op den Camp H."/>
            <person name="Overmann J."/>
            <person name="Amann R."/>
            <person name="Jetten M.S.M."/>
            <person name="Mascher T."/>
            <person name="Medema M.H."/>
            <person name="Devos D.P."/>
            <person name="Kaster A.-K."/>
            <person name="Ovreas L."/>
            <person name="Rohde M."/>
            <person name="Galperin M.Y."/>
            <person name="Jogler C."/>
        </authorList>
    </citation>
    <scope>NUCLEOTIDE SEQUENCE [LARGE SCALE GENOMIC DNA]</scope>
    <source>
        <strain evidence="2 3">KS4</strain>
    </source>
</reference>
<gene>
    <name evidence="2" type="ORF">KS4_10290</name>
</gene>
<sequence>MMELFISEPIEPREGSFDARMIARGEPGMPTHFTWRGDEYRVDEILETWKQSGAEGFSGEMYLRRHYFKVLTTSKDVMTVYCERQQKRKNAKQRWFLYTMEKPV</sequence>
<feature type="domain" description="DUF6504" evidence="1">
    <location>
        <begin position="3"/>
        <end position="100"/>
    </location>
</feature>
<dbReference type="KEGG" id="pcor:KS4_10290"/>
<name>A0A517YRZ3_9BACT</name>
<evidence type="ECO:0000313" key="3">
    <source>
        <dbReference type="Proteomes" id="UP000317369"/>
    </source>
</evidence>
<proteinExistence type="predicted"/>
<dbReference type="Pfam" id="PF20114">
    <property type="entry name" value="DUF6504"/>
    <property type="match status" value="1"/>
</dbReference>
<protein>
    <recommendedName>
        <fullName evidence="1">DUF6504 domain-containing protein</fullName>
    </recommendedName>
</protein>